<name>H1YWI1_9EURY</name>
<keyword evidence="4" id="KW-1185">Reference proteome</keyword>
<dbReference type="Proteomes" id="UP000005741">
    <property type="component" value="Chromosome"/>
</dbReference>
<dbReference type="AlphaFoldDB" id="H1YWI1"/>
<evidence type="ECO:0000313" key="4">
    <source>
        <dbReference type="Proteomes" id="UP000005741"/>
    </source>
</evidence>
<proteinExistence type="predicted"/>
<feature type="transmembrane region" description="Helical" evidence="2">
    <location>
        <begin position="130"/>
        <end position="153"/>
    </location>
</feature>
<gene>
    <name evidence="3" type="ORF">Metlim_1682</name>
</gene>
<accession>H1YWI1</accession>
<keyword evidence="2" id="KW-0472">Membrane</keyword>
<dbReference type="EMBL" id="CM001436">
    <property type="protein sequence ID" value="EHQ35783.1"/>
    <property type="molecule type" value="Genomic_DNA"/>
</dbReference>
<evidence type="ECO:0000256" key="1">
    <source>
        <dbReference type="SAM" id="MobiDB-lite"/>
    </source>
</evidence>
<dbReference type="RefSeq" id="WP_004077633.1">
    <property type="nucleotide sequence ID" value="NZ_CM001436.1"/>
</dbReference>
<feature type="region of interest" description="Disordered" evidence="1">
    <location>
        <begin position="1"/>
        <end position="26"/>
    </location>
</feature>
<evidence type="ECO:0000256" key="2">
    <source>
        <dbReference type="SAM" id="Phobius"/>
    </source>
</evidence>
<feature type="transmembrane region" description="Helical" evidence="2">
    <location>
        <begin position="80"/>
        <end position="103"/>
    </location>
</feature>
<protein>
    <recommendedName>
        <fullName evidence="5">TM2 domain-containing protein</fullName>
    </recommendedName>
</protein>
<evidence type="ECO:0000313" key="3">
    <source>
        <dbReference type="EMBL" id="EHQ35783.1"/>
    </source>
</evidence>
<keyword evidence="2" id="KW-1133">Transmembrane helix</keyword>
<dbReference type="HOGENOM" id="CLU_1607172_0_0_2"/>
<dbReference type="OrthoDB" id="64860at2157"/>
<organism evidence="3 4">
    <name type="scientific">Methanoplanus limicola DSM 2279</name>
    <dbReference type="NCBI Taxonomy" id="937775"/>
    <lineage>
        <taxon>Archaea</taxon>
        <taxon>Methanobacteriati</taxon>
        <taxon>Methanobacteriota</taxon>
        <taxon>Stenosarchaea group</taxon>
        <taxon>Methanomicrobia</taxon>
        <taxon>Methanomicrobiales</taxon>
        <taxon>Methanomicrobiaceae</taxon>
        <taxon>Methanoplanus</taxon>
    </lineage>
</organism>
<dbReference type="STRING" id="937775.Metlim_1682"/>
<reference evidence="3 4" key="1">
    <citation type="submission" date="2011-10" db="EMBL/GenBank/DDBJ databases">
        <title>The Improved High-Quality Draft genome of Methanoplanus limicola DSM 2279.</title>
        <authorList>
            <consortium name="US DOE Joint Genome Institute (JGI-PGF)"/>
            <person name="Lucas S."/>
            <person name="Copeland A."/>
            <person name="Lapidus A."/>
            <person name="Glavina del Rio T."/>
            <person name="Dalin E."/>
            <person name="Tice H."/>
            <person name="Bruce D."/>
            <person name="Goodwin L."/>
            <person name="Pitluck S."/>
            <person name="Peters L."/>
            <person name="Mikhailova N."/>
            <person name="Lu M."/>
            <person name="Kyrpides N."/>
            <person name="Mavromatis K."/>
            <person name="Ivanova N."/>
            <person name="Markowitz V."/>
            <person name="Cheng J.-F."/>
            <person name="Hugenholtz P."/>
            <person name="Woyke T."/>
            <person name="Wu D."/>
            <person name="Wirth R."/>
            <person name="Brambilla E.-M."/>
            <person name="Klenk H.-P."/>
            <person name="Eisen J.A."/>
        </authorList>
    </citation>
    <scope>NUCLEOTIDE SEQUENCE [LARGE SCALE GENOMIC DNA]</scope>
    <source>
        <strain evidence="3 4">DSM 2279</strain>
    </source>
</reference>
<sequence length="165" mass="18479">MSGKKSSGNEEIFSKEKSNRNNIDNPGFSQNNYIQQNSEILSFSDKYGVQLKVPAISVILSGLFPGLGQVYNGDSLLKGLLIFFGTTFGFFIFLIPGLIVWIYGLYDGWKKAAGVNSGLYEYKPVKTADLILMVMIPLIVMVVLMFLSIYAMMHFTEMSYELINI</sequence>
<dbReference type="InParanoid" id="H1YWI1"/>
<keyword evidence="2" id="KW-0812">Transmembrane</keyword>
<evidence type="ECO:0008006" key="5">
    <source>
        <dbReference type="Google" id="ProtNLM"/>
    </source>
</evidence>